<feature type="transmembrane region" description="Helical" evidence="8">
    <location>
        <begin position="66"/>
        <end position="86"/>
    </location>
</feature>
<evidence type="ECO:0000259" key="9">
    <source>
        <dbReference type="PROSITE" id="PS50253"/>
    </source>
</evidence>
<evidence type="ECO:0000256" key="7">
    <source>
        <dbReference type="RuleBase" id="RU003376"/>
    </source>
</evidence>
<feature type="transmembrane region" description="Helical" evidence="8">
    <location>
        <begin position="176"/>
        <end position="195"/>
    </location>
</feature>
<dbReference type="GO" id="GO:0019646">
    <property type="term" value="P:aerobic electron transport chain"/>
    <property type="evidence" value="ECO:0007669"/>
    <property type="project" value="InterPro"/>
</dbReference>
<feature type="transmembrane region" description="Helical" evidence="8">
    <location>
        <begin position="98"/>
        <end position="118"/>
    </location>
</feature>
<dbReference type="InterPro" id="IPR000298">
    <property type="entry name" value="Cyt_c_oxidase-like_su3"/>
</dbReference>
<gene>
    <name evidence="10" type="ORF">ENR23_04955</name>
</gene>
<evidence type="ECO:0000256" key="2">
    <source>
        <dbReference type="ARBA" id="ARBA00010581"/>
    </source>
</evidence>
<keyword evidence="3" id="KW-1003">Cell membrane</keyword>
<sequence>MDRAAPATDAAARRASAFAGSAVLGMALFVFVEAMLFAGFISAFAIVQSTSPPGAWPPPDQPRLPVGRTAINTLVLLASGATMIAAGRAFGAGDRRRASRWLGATLALGAAFVALQGVEWAALLREGLTIRSSHLGSFFYTIVGAHALHALAGLVALAVAWTWLRSGRLHPGHMGAFRLLWLFVVLLWPVLYWQVYL</sequence>
<dbReference type="GO" id="GO:0004129">
    <property type="term" value="F:cytochrome-c oxidase activity"/>
    <property type="evidence" value="ECO:0007669"/>
    <property type="project" value="InterPro"/>
</dbReference>
<dbReference type="SUPFAM" id="SSF81452">
    <property type="entry name" value="Cytochrome c oxidase subunit III-like"/>
    <property type="match status" value="1"/>
</dbReference>
<keyword evidence="4 7" id="KW-0812">Transmembrane</keyword>
<protein>
    <submittedName>
        <fullName evidence="10">Heme-copper oxidase subunit III</fullName>
    </submittedName>
</protein>
<evidence type="ECO:0000256" key="6">
    <source>
        <dbReference type="ARBA" id="ARBA00023136"/>
    </source>
</evidence>
<comment type="caution">
    <text evidence="10">The sequence shown here is derived from an EMBL/GenBank/DDBJ whole genome shotgun (WGS) entry which is preliminary data.</text>
</comment>
<dbReference type="Gene3D" id="1.20.120.80">
    <property type="entry name" value="Cytochrome c oxidase, subunit III, four-helix bundle"/>
    <property type="match status" value="1"/>
</dbReference>
<dbReference type="PROSITE" id="PS50253">
    <property type="entry name" value="COX3"/>
    <property type="match status" value="1"/>
</dbReference>
<comment type="subcellular location">
    <subcellularLocation>
        <location evidence="1 7">Cell membrane</location>
        <topology evidence="1 7">Multi-pass membrane protein</topology>
    </subcellularLocation>
</comment>
<evidence type="ECO:0000256" key="3">
    <source>
        <dbReference type="ARBA" id="ARBA00022475"/>
    </source>
</evidence>
<keyword evidence="5 8" id="KW-1133">Transmembrane helix</keyword>
<dbReference type="Pfam" id="PF00510">
    <property type="entry name" value="COX3"/>
    <property type="match status" value="1"/>
</dbReference>
<evidence type="ECO:0000256" key="1">
    <source>
        <dbReference type="ARBA" id="ARBA00004651"/>
    </source>
</evidence>
<proteinExistence type="inferred from homology"/>
<accession>A0A832I396</accession>
<feature type="transmembrane region" description="Helical" evidence="8">
    <location>
        <begin position="21"/>
        <end position="46"/>
    </location>
</feature>
<evidence type="ECO:0000256" key="4">
    <source>
        <dbReference type="ARBA" id="ARBA00022692"/>
    </source>
</evidence>
<keyword evidence="6 8" id="KW-0472">Membrane</keyword>
<feature type="transmembrane region" description="Helical" evidence="8">
    <location>
        <begin position="138"/>
        <end position="164"/>
    </location>
</feature>
<evidence type="ECO:0000256" key="8">
    <source>
        <dbReference type="SAM" id="Phobius"/>
    </source>
</evidence>
<dbReference type="PANTHER" id="PTHR11403">
    <property type="entry name" value="CYTOCHROME C OXIDASE SUBUNIT III"/>
    <property type="match status" value="1"/>
</dbReference>
<dbReference type="AlphaFoldDB" id="A0A832I396"/>
<evidence type="ECO:0000256" key="5">
    <source>
        <dbReference type="ARBA" id="ARBA00022989"/>
    </source>
</evidence>
<organism evidence="10">
    <name type="scientific">Eiseniibacteriota bacterium</name>
    <dbReference type="NCBI Taxonomy" id="2212470"/>
    <lineage>
        <taxon>Bacteria</taxon>
        <taxon>Candidatus Eiseniibacteriota</taxon>
    </lineage>
</organism>
<reference evidence="10" key="1">
    <citation type="journal article" date="2020" name="mSystems">
        <title>Genome- and Community-Level Interaction Insights into Carbon Utilization and Element Cycling Functions of Hydrothermarchaeota in Hydrothermal Sediment.</title>
        <authorList>
            <person name="Zhou Z."/>
            <person name="Liu Y."/>
            <person name="Xu W."/>
            <person name="Pan J."/>
            <person name="Luo Z.H."/>
            <person name="Li M."/>
        </authorList>
    </citation>
    <scope>NUCLEOTIDE SEQUENCE [LARGE SCALE GENOMIC DNA]</scope>
    <source>
        <strain evidence="10">SpSt-381</strain>
    </source>
</reference>
<dbReference type="InterPro" id="IPR013833">
    <property type="entry name" value="Cyt_c_oxidase_su3_a-hlx"/>
</dbReference>
<evidence type="ECO:0000313" key="10">
    <source>
        <dbReference type="EMBL" id="HGZ42769.1"/>
    </source>
</evidence>
<dbReference type="CDD" id="cd00386">
    <property type="entry name" value="Heme_Cu_Oxidase_III_like"/>
    <property type="match status" value="1"/>
</dbReference>
<dbReference type="GO" id="GO:0005886">
    <property type="term" value="C:plasma membrane"/>
    <property type="evidence" value="ECO:0007669"/>
    <property type="project" value="UniProtKB-SubCell"/>
</dbReference>
<feature type="domain" description="Heme-copper oxidase subunit III family profile" evidence="9">
    <location>
        <begin position="1"/>
        <end position="197"/>
    </location>
</feature>
<dbReference type="InterPro" id="IPR024791">
    <property type="entry name" value="Cyt_c/ubiquinol_Oxase_su3"/>
</dbReference>
<comment type="similarity">
    <text evidence="2 7">Belongs to the cytochrome c oxidase subunit 3 family.</text>
</comment>
<dbReference type="PANTHER" id="PTHR11403:SF2">
    <property type="entry name" value="CYTOCHROME BO(3) UBIQUINOL OXIDASE SUBUNIT 3"/>
    <property type="match status" value="1"/>
</dbReference>
<dbReference type="InterPro" id="IPR035973">
    <property type="entry name" value="Cyt_c_oxidase_su3-like_sf"/>
</dbReference>
<dbReference type="EMBL" id="DSQF01000012">
    <property type="protein sequence ID" value="HGZ42769.1"/>
    <property type="molecule type" value="Genomic_DNA"/>
</dbReference>
<name>A0A832I396_UNCEI</name>